<name>A0A0P1GWK7_9RHOB</name>
<dbReference type="AlphaFoldDB" id="A0A0P1GWK7"/>
<keyword evidence="6" id="KW-1185">Reference proteome</keyword>
<dbReference type="PANTHER" id="PTHR33938:SF15">
    <property type="entry name" value="FERULOYL ESTERASE B-RELATED"/>
    <property type="match status" value="1"/>
</dbReference>
<keyword evidence="4" id="KW-1015">Disulfide bond</keyword>
<dbReference type="GO" id="GO:0052689">
    <property type="term" value="F:carboxylic ester hydrolase activity"/>
    <property type="evidence" value="ECO:0007669"/>
    <property type="project" value="UniProtKB-KW"/>
</dbReference>
<dbReference type="EMBL" id="CYSE01000007">
    <property type="protein sequence ID" value="CUH81170.1"/>
    <property type="molecule type" value="Genomic_DNA"/>
</dbReference>
<evidence type="ECO:0000256" key="1">
    <source>
        <dbReference type="ARBA" id="ARBA00022487"/>
    </source>
</evidence>
<keyword evidence="3" id="KW-0378">Hydrolase</keyword>
<protein>
    <submittedName>
        <fullName evidence="5">Tannase and feruloyl esterase</fullName>
    </submittedName>
</protein>
<dbReference type="Proteomes" id="UP000054935">
    <property type="component" value="Unassembled WGS sequence"/>
</dbReference>
<dbReference type="PANTHER" id="PTHR33938">
    <property type="entry name" value="FERULOYL ESTERASE B-RELATED"/>
    <property type="match status" value="1"/>
</dbReference>
<reference evidence="5 6" key="1">
    <citation type="submission" date="2015-09" db="EMBL/GenBank/DDBJ databases">
        <authorList>
            <consortium name="Swine Surveillance"/>
        </authorList>
    </citation>
    <scope>NUCLEOTIDE SEQUENCE [LARGE SCALE GENOMIC DNA]</scope>
    <source>
        <strain evidence="5 6">CECT 7648</strain>
    </source>
</reference>
<organism evidence="5 6">
    <name type="scientific">Tropicibacter naphthalenivorans</name>
    <dbReference type="NCBI Taxonomy" id="441103"/>
    <lineage>
        <taxon>Bacteria</taxon>
        <taxon>Pseudomonadati</taxon>
        <taxon>Pseudomonadota</taxon>
        <taxon>Alphaproteobacteria</taxon>
        <taxon>Rhodobacterales</taxon>
        <taxon>Roseobacteraceae</taxon>
        <taxon>Tropicibacter</taxon>
    </lineage>
</organism>
<evidence type="ECO:0000256" key="4">
    <source>
        <dbReference type="ARBA" id="ARBA00023157"/>
    </source>
</evidence>
<dbReference type="InterPro" id="IPR011118">
    <property type="entry name" value="Tannase/feruloyl_esterase"/>
</dbReference>
<dbReference type="STRING" id="441103.TRN7648_03349"/>
<keyword evidence="1" id="KW-0719">Serine esterase</keyword>
<accession>A0A0P1GWK7</accession>
<evidence type="ECO:0000256" key="3">
    <source>
        <dbReference type="ARBA" id="ARBA00022801"/>
    </source>
</evidence>
<evidence type="ECO:0000313" key="6">
    <source>
        <dbReference type="Proteomes" id="UP000054935"/>
    </source>
</evidence>
<dbReference type="Pfam" id="PF07519">
    <property type="entry name" value="Tannase"/>
    <property type="match status" value="1"/>
</dbReference>
<keyword evidence="2" id="KW-0732">Signal</keyword>
<proteinExistence type="predicted"/>
<evidence type="ECO:0000313" key="5">
    <source>
        <dbReference type="EMBL" id="CUH81170.1"/>
    </source>
</evidence>
<sequence>MDGAKDDQGTNVYTGWPWDPGVAAPGWRAWKLGSEQMPAMHQTLTVPSTGAVFMTPPQEVPLNPDFAELAREVADVGGYFDADETFLTTFAQRGGKMVIFQGLADPIFSAEDIARWHDEAERYTGAEFAQLLMVPGMTHCGGGNATFEDFDPLTVLEGWTAGGETPVSMPARAPSMPERTMPICAYPLEALYTGGDVNDAASYTCTAQ</sequence>
<evidence type="ECO:0000256" key="2">
    <source>
        <dbReference type="ARBA" id="ARBA00022729"/>
    </source>
</evidence>
<gene>
    <name evidence="5" type="ORF">TRN7648_03349</name>
</gene>